<evidence type="ECO:0000256" key="1">
    <source>
        <dbReference type="ARBA" id="ARBA00011995"/>
    </source>
</evidence>
<accession>A0A1V4K7V4</accession>
<dbReference type="InterPro" id="IPR045865">
    <property type="entry name" value="ACT-like_dom_sf"/>
</dbReference>
<dbReference type="InterPro" id="IPR001273">
    <property type="entry name" value="ArAA_hydroxylase"/>
</dbReference>
<dbReference type="PROSITE" id="PS51671">
    <property type="entry name" value="ACT"/>
    <property type="match status" value="1"/>
</dbReference>
<evidence type="ECO:0000313" key="4">
    <source>
        <dbReference type="Proteomes" id="UP000190648"/>
    </source>
</evidence>
<organism evidence="3 4">
    <name type="scientific">Patagioenas fasciata monilis</name>
    <dbReference type="NCBI Taxonomy" id="372326"/>
    <lineage>
        <taxon>Eukaryota</taxon>
        <taxon>Metazoa</taxon>
        <taxon>Chordata</taxon>
        <taxon>Craniata</taxon>
        <taxon>Vertebrata</taxon>
        <taxon>Euteleostomi</taxon>
        <taxon>Archelosauria</taxon>
        <taxon>Archosauria</taxon>
        <taxon>Dinosauria</taxon>
        <taxon>Saurischia</taxon>
        <taxon>Theropoda</taxon>
        <taxon>Coelurosauria</taxon>
        <taxon>Aves</taxon>
        <taxon>Neognathae</taxon>
        <taxon>Neoaves</taxon>
        <taxon>Columbimorphae</taxon>
        <taxon>Columbiformes</taxon>
        <taxon>Columbidae</taxon>
        <taxon>Patagioenas</taxon>
    </lineage>
</organism>
<dbReference type="InterPro" id="IPR002912">
    <property type="entry name" value="ACT_dom"/>
</dbReference>
<gene>
    <name evidence="3" type="ORF">AV530_010830</name>
</gene>
<dbReference type="CDD" id="cd04931">
    <property type="entry name" value="ACT_PAH"/>
    <property type="match status" value="1"/>
</dbReference>
<dbReference type="PANTHER" id="PTHR11473">
    <property type="entry name" value="AROMATIC AMINO ACID HYDROXYLASE"/>
    <property type="match status" value="1"/>
</dbReference>
<dbReference type="PANTHER" id="PTHR11473:SF24">
    <property type="entry name" value="PHENYLALANINE-4-HYDROXYLASE"/>
    <property type="match status" value="1"/>
</dbReference>
<dbReference type="AlphaFoldDB" id="A0A1V4K7V4"/>
<proteinExistence type="predicted"/>
<dbReference type="OrthoDB" id="983542at2759"/>
<evidence type="ECO:0000259" key="2">
    <source>
        <dbReference type="PROSITE" id="PS51671"/>
    </source>
</evidence>
<evidence type="ECO:0000313" key="3">
    <source>
        <dbReference type="EMBL" id="OPJ80532.1"/>
    </source>
</evidence>
<protein>
    <recommendedName>
        <fullName evidence="1">phenylalanine 4-monooxygenase</fullName>
        <ecNumber evidence="1">1.14.16.1</ecNumber>
    </recommendedName>
</protein>
<sequence>MLECHCALGALAIVIRSEGFTRSVKGTSLSRHHCLCNMDAQHCKMNGDPFQESMYIEESPNKNGVISLIFSLKEEVGALAKVLRTFEEKGINLTHIESRPSRLNKDEYEFFINLEGKNIPALDEIIKSLRNDIGATVHELSRTKKKDTGLPCSGPFSHAALRADDFSSCLPLTSGTEDTLPL</sequence>
<feature type="domain" description="ACT" evidence="2">
    <location>
        <begin position="67"/>
        <end position="145"/>
    </location>
</feature>
<dbReference type="STRING" id="372326.A0A1V4K7V4"/>
<dbReference type="Pfam" id="PF01842">
    <property type="entry name" value="ACT"/>
    <property type="match status" value="1"/>
</dbReference>
<dbReference type="SUPFAM" id="SSF55021">
    <property type="entry name" value="ACT-like"/>
    <property type="match status" value="1"/>
</dbReference>
<dbReference type="Proteomes" id="UP000190648">
    <property type="component" value="Unassembled WGS sequence"/>
</dbReference>
<dbReference type="GO" id="GO:0004505">
    <property type="term" value="F:phenylalanine 4-monooxygenase activity"/>
    <property type="evidence" value="ECO:0007669"/>
    <property type="project" value="UniProtKB-EC"/>
</dbReference>
<keyword evidence="4" id="KW-1185">Reference proteome</keyword>
<dbReference type="EC" id="1.14.16.1" evidence="1"/>
<reference evidence="3 4" key="1">
    <citation type="submission" date="2016-02" db="EMBL/GenBank/DDBJ databases">
        <title>Band-tailed pigeon sequencing and assembly.</title>
        <authorList>
            <person name="Soares A.E."/>
            <person name="Novak B.J."/>
            <person name="Rice E.S."/>
            <person name="O'Connell B."/>
            <person name="Chang D."/>
            <person name="Weber S."/>
            <person name="Shapiro B."/>
        </authorList>
    </citation>
    <scope>NUCLEOTIDE SEQUENCE [LARGE SCALE GENOMIC DNA]</scope>
    <source>
        <strain evidence="3">BTP2013</strain>
        <tissue evidence="3">Blood</tissue>
    </source>
</reference>
<comment type="caution">
    <text evidence="3">The sequence shown here is derived from an EMBL/GenBank/DDBJ whole genome shotgun (WGS) entry which is preliminary data.</text>
</comment>
<dbReference type="Gene3D" id="3.30.70.260">
    <property type="match status" value="1"/>
</dbReference>
<dbReference type="EMBL" id="LSYS01004200">
    <property type="protein sequence ID" value="OPJ80532.1"/>
    <property type="molecule type" value="Genomic_DNA"/>
</dbReference>
<dbReference type="GO" id="GO:0005506">
    <property type="term" value="F:iron ion binding"/>
    <property type="evidence" value="ECO:0007669"/>
    <property type="project" value="InterPro"/>
</dbReference>
<name>A0A1V4K7V4_PATFA</name>